<evidence type="ECO:0000313" key="3">
    <source>
        <dbReference type="EMBL" id="SFC87597.1"/>
    </source>
</evidence>
<protein>
    <submittedName>
        <fullName evidence="3">Uncharacterized protein</fullName>
    </submittedName>
</protein>
<dbReference type="EMBL" id="LAPV01000010">
    <property type="protein sequence ID" value="KKC34706.1"/>
    <property type="molecule type" value="Genomic_DNA"/>
</dbReference>
<evidence type="ECO:0000313" key="2">
    <source>
        <dbReference type="EMBL" id="KKC34706.1"/>
    </source>
</evidence>
<dbReference type="STRING" id="728005.SAMN04488059_11364"/>
<keyword evidence="4" id="KW-1185">Reference proteome</keyword>
<evidence type="ECO:0000256" key="1">
    <source>
        <dbReference type="SAM" id="MobiDB-lite"/>
    </source>
</evidence>
<dbReference type="RefSeq" id="WP_046169248.1">
    <property type="nucleotide sequence ID" value="NZ_FOMB01000013.1"/>
</dbReference>
<reference evidence="3 5" key="2">
    <citation type="submission" date="2016-10" db="EMBL/GenBank/DDBJ databases">
        <authorList>
            <person name="de Groot N.N."/>
        </authorList>
    </citation>
    <scope>NUCLEOTIDE SEQUENCE [LARGE SCALE GENOMIC DNA]</scope>
    <source>
        <strain evidence="3 5">CGMCC 1.10210</strain>
    </source>
</reference>
<dbReference type="Proteomes" id="UP000033519">
    <property type="component" value="Unassembled WGS sequence"/>
</dbReference>
<proteinExistence type="predicted"/>
<gene>
    <name evidence="3" type="ORF">SAMN04488059_11364</name>
    <name evidence="2" type="ORF">WH91_01530</name>
</gene>
<evidence type="ECO:0000313" key="4">
    <source>
        <dbReference type="Proteomes" id="UP000033519"/>
    </source>
</evidence>
<accession>A0A0F5Q258</accession>
<dbReference type="AlphaFoldDB" id="A0A0F5Q258"/>
<dbReference type="PATRIC" id="fig|728005.3.peg.53"/>
<dbReference type="Proteomes" id="UP000182258">
    <property type="component" value="Unassembled WGS sequence"/>
</dbReference>
<organism evidence="3 5">
    <name type="scientific">Devosia psychrophila</name>
    <dbReference type="NCBI Taxonomy" id="728005"/>
    <lineage>
        <taxon>Bacteria</taxon>
        <taxon>Pseudomonadati</taxon>
        <taxon>Pseudomonadota</taxon>
        <taxon>Alphaproteobacteria</taxon>
        <taxon>Hyphomicrobiales</taxon>
        <taxon>Devosiaceae</taxon>
        <taxon>Devosia</taxon>
    </lineage>
</organism>
<evidence type="ECO:0000313" key="5">
    <source>
        <dbReference type="Proteomes" id="UP000182258"/>
    </source>
</evidence>
<feature type="compositionally biased region" description="Polar residues" evidence="1">
    <location>
        <begin position="223"/>
        <end position="232"/>
    </location>
</feature>
<dbReference type="OrthoDB" id="7950406at2"/>
<feature type="region of interest" description="Disordered" evidence="1">
    <location>
        <begin position="219"/>
        <end position="266"/>
    </location>
</feature>
<dbReference type="EMBL" id="FOMB01000013">
    <property type="protein sequence ID" value="SFC87597.1"/>
    <property type="molecule type" value="Genomic_DNA"/>
</dbReference>
<reference evidence="2 4" key="1">
    <citation type="submission" date="2015-03" db="EMBL/GenBank/DDBJ databases">
        <authorList>
            <person name="Lepp D."/>
            <person name="Hassan Y.I."/>
            <person name="Li X.-Z."/>
            <person name="Zhou T."/>
        </authorList>
    </citation>
    <scope>NUCLEOTIDE SEQUENCE [LARGE SCALE GENOMIC DNA]</scope>
    <source>
        <strain evidence="2 4">Cr7-05</strain>
    </source>
</reference>
<name>A0A0F5Q258_9HYPH</name>
<sequence>MKLDRRITNGLAWAGVILVVGVPTADLLSAQFSGDATPVRAQVAMVAPVAPMPAPLSQRPAAPVAKPVAEVASATPAKPVAPAVAQPVSVPQTTGVVNNFLQSGKALPSYITAAGSAPAQAQVAATPPVRTPIVTTPAPVTPGVDPIQVASIPPQKVAPMPMPLSMRPAPIRVPVATMAPSVPGDIVIPPGLVPVEPLDTVTAADLDDWETGPLSEYLAQKQGRGSSANVTSDYDPDGFFLDQGPSPSRRDRVIGWEDQGSSFFAD</sequence>